<dbReference type="Proteomes" id="UP000499080">
    <property type="component" value="Unassembled WGS sequence"/>
</dbReference>
<gene>
    <name evidence="1" type="ORF">AVEN_266885_1</name>
</gene>
<evidence type="ECO:0000313" key="1">
    <source>
        <dbReference type="EMBL" id="GBM71520.1"/>
    </source>
</evidence>
<evidence type="ECO:0008006" key="3">
    <source>
        <dbReference type="Google" id="ProtNLM"/>
    </source>
</evidence>
<proteinExistence type="predicted"/>
<evidence type="ECO:0000313" key="2">
    <source>
        <dbReference type="Proteomes" id="UP000499080"/>
    </source>
</evidence>
<dbReference type="OrthoDB" id="6436442at2759"/>
<protein>
    <recommendedName>
        <fullName evidence="3">Reverse transcriptase domain-containing protein</fullName>
    </recommendedName>
</protein>
<dbReference type="EMBL" id="BGPR01002318">
    <property type="protein sequence ID" value="GBM71520.1"/>
    <property type="molecule type" value="Genomic_DNA"/>
</dbReference>
<organism evidence="1 2">
    <name type="scientific">Araneus ventricosus</name>
    <name type="common">Orbweaver spider</name>
    <name type="synonym">Epeira ventricosa</name>
    <dbReference type="NCBI Taxonomy" id="182803"/>
    <lineage>
        <taxon>Eukaryota</taxon>
        <taxon>Metazoa</taxon>
        <taxon>Ecdysozoa</taxon>
        <taxon>Arthropoda</taxon>
        <taxon>Chelicerata</taxon>
        <taxon>Arachnida</taxon>
        <taxon>Araneae</taxon>
        <taxon>Araneomorphae</taxon>
        <taxon>Entelegynae</taxon>
        <taxon>Araneoidea</taxon>
        <taxon>Araneidae</taxon>
        <taxon>Araneus</taxon>
    </lineage>
</organism>
<sequence>MDDAATAEVTDIEADLASRIWRSANQFQIKSNNRQAFLQICLAGKHKDVVWFLWTRSNPRVGKRPVLEVYRCNRVIFGVNARPFLLTATAEHHIGKYMEDYPMAVQHLDSFIYVDGWITGQDTREEALLISRCAKNIIKEAGMVMRKWISNDSTLISQWNGRRFRHLSS</sequence>
<name>A0A4Y2I1W7_ARAVE</name>
<comment type="caution">
    <text evidence="1">The sequence shown here is derived from an EMBL/GenBank/DDBJ whole genome shotgun (WGS) entry which is preliminary data.</text>
</comment>
<reference evidence="1 2" key="1">
    <citation type="journal article" date="2019" name="Sci. Rep.">
        <title>Orb-weaving spider Araneus ventricosus genome elucidates the spidroin gene catalogue.</title>
        <authorList>
            <person name="Kono N."/>
            <person name="Nakamura H."/>
            <person name="Ohtoshi R."/>
            <person name="Moran D.A.P."/>
            <person name="Shinohara A."/>
            <person name="Yoshida Y."/>
            <person name="Fujiwara M."/>
            <person name="Mori M."/>
            <person name="Tomita M."/>
            <person name="Arakawa K."/>
        </authorList>
    </citation>
    <scope>NUCLEOTIDE SEQUENCE [LARGE SCALE GENOMIC DNA]</scope>
</reference>
<accession>A0A4Y2I1W7</accession>
<dbReference type="AlphaFoldDB" id="A0A4Y2I1W7"/>
<keyword evidence="2" id="KW-1185">Reference proteome</keyword>